<feature type="transmembrane region" description="Helical" evidence="1">
    <location>
        <begin position="115"/>
        <end position="134"/>
    </location>
</feature>
<keyword evidence="1" id="KW-1133">Transmembrane helix</keyword>
<dbReference type="Proteomes" id="UP000199611">
    <property type="component" value="Unassembled WGS sequence"/>
</dbReference>
<dbReference type="SUPFAM" id="SSF103501">
    <property type="entry name" value="Respiratory nitrate reductase 1 gamma chain"/>
    <property type="match status" value="1"/>
</dbReference>
<proteinExistence type="predicted"/>
<dbReference type="AlphaFoldDB" id="A0A1I4QK35"/>
<feature type="transmembrane region" description="Helical" evidence="1">
    <location>
        <begin position="74"/>
        <end position="95"/>
    </location>
</feature>
<keyword evidence="1" id="KW-0472">Membrane</keyword>
<feature type="transmembrane region" description="Helical" evidence="1">
    <location>
        <begin position="146"/>
        <end position="166"/>
    </location>
</feature>
<name>A0A1I4QK35_9BACT</name>
<evidence type="ECO:0008006" key="4">
    <source>
        <dbReference type="Google" id="ProtNLM"/>
    </source>
</evidence>
<feature type="transmembrane region" description="Helical" evidence="1">
    <location>
        <begin position="16"/>
        <end position="37"/>
    </location>
</feature>
<dbReference type="EMBL" id="FOUU01000001">
    <property type="protein sequence ID" value="SFM40394.1"/>
    <property type="molecule type" value="Genomic_DNA"/>
</dbReference>
<feature type="transmembrane region" description="Helical" evidence="1">
    <location>
        <begin position="186"/>
        <end position="208"/>
    </location>
</feature>
<keyword evidence="1" id="KW-0812">Transmembrane</keyword>
<dbReference type="OrthoDB" id="5450521at2"/>
<evidence type="ECO:0000313" key="3">
    <source>
        <dbReference type="Proteomes" id="UP000199611"/>
    </source>
</evidence>
<evidence type="ECO:0000313" key="2">
    <source>
        <dbReference type="EMBL" id="SFM40394.1"/>
    </source>
</evidence>
<dbReference type="STRING" id="39841.SAMN05660836_00078"/>
<gene>
    <name evidence="2" type="ORF">SAMN05660836_00078</name>
</gene>
<dbReference type="RefSeq" id="WP_093392555.1">
    <property type="nucleotide sequence ID" value="NZ_FOUU01000001.1"/>
</dbReference>
<reference evidence="2 3" key="1">
    <citation type="submission" date="2016-10" db="EMBL/GenBank/DDBJ databases">
        <authorList>
            <person name="de Groot N.N."/>
        </authorList>
    </citation>
    <scope>NUCLEOTIDE SEQUENCE [LARGE SCALE GENOMIC DNA]</scope>
    <source>
        <strain evidence="2 3">DSM 9990</strain>
    </source>
</reference>
<dbReference type="Gene3D" id="1.20.950.20">
    <property type="entry name" value="Transmembrane di-heme cytochromes, Chain C"/>
    <property type="match status" value="1"/>
</dbReference>
<evidence type="ECO:0000256" key="1">
    <source>
        <dbReference type="SAM" id="Phobius"/>
    </source>
</evidence>
<accession>A0A1I4QK35</accession>
<protein>
    <recommendedName>
        <fullName evidence="4">Nitrate reductase gamma subunit</fullName>
    </recommendedName>
</protein>
<organism evidence="2 3">
    <name type="scientific">Thermodesulforhabdus norvegica</name>
    <dbReference type="NCBI Taxonomy" id="39841"/>
    <lineage>
        <taxon>Bacteria</taxon>
        <taxon>Pseudomonadati</taxon>
        <taxon>Thermodesulfobacteriota</taxon>
        <taxon>Syntrophobacteria</taxon>
        <taxon>Syntrophobacterales</taxon>
        <taxon>Thermodesulforhabdaceae</taxon>
        <taxon>Thermodesulforhabdus</taxon>
    </lineage>
</organism>
<keyword evidence="3" id="KW-1185">Reference proteome</keyword>
<dbReference type="InterPro" id="IPR036197">
    <property type="entry name" value="NarG-like_sf"/>
</dbReference>
<sequence>MNWESLYDFLLSRGTWIAFGVCIVGLCFRCIYLYALSLDRDRVFYNHFSVSWALKSIFAWLVPLGSRGWRQQPLFSLAFFFFHLTFILVPLFLNAHNILWENAWGVSLPSLNDTVADWLTVVFIVSALVLLGRRILRPEVRFLTTWWDYTLLLLCSLPFITGFMAYHRIGPYGPVMVLHLLSAEVLLAIIPFTKLAHVVLYFFTRAFIGAEMGARRGARCW</sequence>